<keyword evidence="2" id="KW-0732">Signal</keyword>
<reference evidence="3 4" key="1">
    <citation type="submission" date="2016-12" db="EMBL/GenBank/DDBJ databases">
        <title>Marinobacter lutaoensis whole genome sequencing.</title>
        <authorList>
            <person name="Verma A."/>
            <person name="Krishnamurthi S."/>
        </authorList>
    </citation>
    <scope>NUCLEOTIDE SEQUENCE [LARGE SCALE GENOMIC DNA]</scope>
    <source>
        <strain evidence="3 4">T5054</strain>
    </source>
</reference>
<proteinExistence type="predicted"/>
<keyword evidence="4" id="KW-1185">Reference proteome</keyword>
<dbReference type="Proteomes" id="UP000189339">
    <property type="component" value="Unassembled WGS sequence"/>
</dbReference>
<accession>A0A1V2DY54</accession>
<evidence type="ECO:0000313" key="4">
    <source>
        <dbReference type="Proteomes" id="UP000189339"/>
    </source>
</evidence>
<evidence type="ECO:0000313" key="3">
    <source>
        <dbReference type="EMBL" id="ONF45360.1"/>
    </source>
</evidence>
<evidence type="ECO:0000256" key="1">
    <source>
        <dbReference type="SAM" id="MobiDB-lite"/>
    </source>
</evidence>
<comment type="caution">
    <text evidence="3">The sequence shown here is derived from an EMBL/GenBank/DDBJ whole genome shotgun (WGS) entry which is preliminary data.</text>
</comment>
<sequence length="100" mass="11040">MTKNKTLLGALTLFAALSLTPHTPLHADELAVPVGSQADRSQADYPRAGMSTASVRARWGEPQSVRGPVGEPPISQWRYPGFTVYFERDRVIHTVLDRSH</sequence>
<protein>
    <recommendedName>
        <fullName evidence="5">Phosphodiesterase</fullName>
    </recommendedName>
</protein>
<dbReference type="OrthoDB" id="7063662at2"/>
<evidence type="ECO:0008006" key="5">
    <source>
        <dbReference type="Google" id="ProtNLM"/>
    </source>
</evidence>
<feature type="region of interest" description="Disordered" evidence="1">
    <location>
        <begin position="38"/>
        <end position="72"/>
    </location>
</feature>
<organism evidence="3 4">
    <name type="scientific">Marinobacter lutaoensis</name>
    <dbReference type="NCBI Taxonomy" id="135739"/>
    <lineage>
        <taxon>Bacteria</taxon>
        <taxon>Pseudomonadati</taxon>
        <taxon>Pseudomonadota</taxon>
        <taxon>Gammaproteobacteria</taxon>
        <taxon>Pseudomonadales</taxon>
        <taxon>Marinobacteraceae</taxon>
        <taxon>Marinobacter</taxon>
    </lineage>
</organism>
<dbReference type="RefSeq" id="WP_076722853.1">
    <property type="nucleotide sequence ID" value="NZ_JABWTC010000009.1"/>
</dbReference>
<dbReference type="STRING" id="135739.BTO32_02565"/>
<dbReference type="EMBL" id="MSCW01000001">
    <property type="protein sequence ID" value="ONF45360.1"/>
    <property type="molecule type" value="Genomic_DNA"/>
</dbReference>
<gene>
    <name evidence="3" type="ORF">BTO32_02565</name>
</gene>
<feature type="chain" id="PRO_5043151290" description="Phosphodiesterase" evidence="2">
    <location>
        <begin position="28"/>
        <end position="100"/>
    </location>
</feature>
<feature type="signal peptide" evidence="2">
    <location>
        <begin position="1"/>
        <end position="27"/>
    </location>
</feature>
<name>A0A1V2DY54_9GAMM</name>
<evidence type="ECO:0000256" key="2">
    <source>
        <dbReference type="SAM" id="SignalP"/>
    </source>
</evidence>
<dbReference type="AlphaFoldDB" id="A0A1V2DY54"/>